<dbReference type="AlphaFoldDB" id="A0A7C1SGW7"/>
<evidence type="ECO:0000256" key="1">
    <source>
        <dbReference type="ARBA" id="ARBA00022741"/>
    </source>
</evidence>
<keyword evidence="5" id="KW-0051">Antiviral defense</keyword>
<dbReference type="InterPro" id="IPR027417">
    <property type="entry name" value="P-loop_NTPase"/>
</dbReference>
<dbReference type="Pfam" id="PF00270">
    <property type="entry name" value="DEAD"/>
    <property type="match status" value="1"/>
</dbReference>
<dbReference type="GO" id="GO:0051607">
    <property type="term" value="P:defense response to virus"/>
    <property type="evidence" value="ECO:0007669"/>
    <property type="project" value="UniProtKB-KW"/>
</dbReference>
<sequence>MFKNHSPLLIRAPTGSGKTESILAPFLAQFLENNFTIAPRLIYVLPMRVLVNNLAERIRNYTKKISESITVKVQHGDISDSPFFIADIVVTTLDQFLYGFARTSLQVGRHIDVPAGSIASSLVVFDEAHMYRDEFTFSVMRALMEIMHTTRIPFVVMTATMPEKLEKSLFEYIQVPPEHRVLGSMPFNNGSLKINLMSHPLFTEDRVYLDDETLNAIAQHRTLVIVNQVARAQKIYKEIKTHLELDDEQIVLLHSRFTNKDRHEHENRALQIIPNKSMLQTSKTARPAVVVSTQVLEAGIDFSAELLITELAPADALIQRAGRCARYAGQSGSMIVFPVAEGGHLPYEEKHLSKTLNWLKGHSEFNIRDFTQVCSFVDATLDYQAADYEARDTLIDLYECVLYADTVPSNIQVRRGKPVTLVVFDISEEKDGLDRIKKEFKENSEQFNENTISVDIGIAYALYNQGHLKLKINRKYDENGRTTELVIEELNKKKERNKRPEEVIVPFGVYILDKRLYNEQLGVLNEPDASSYIV</sequence>
<evidence type="ECO:0000256" key="2">
    <source>
        <dbReference type="ARBA" id="ARBA00022801"/>
    </source>
</evidence>
<name>A0A7C1SGW7_UNCW3</name>
<accession>A0A7C1SGW7</accession>
<comment type="similarity">
    <text evidence="6">Belongs to the DEAD box helicase family.</text>
</comment>
<evidence type="ECO:0000313" key="9">
    <source>
        <dbReference type="EMBL" id="HFJ54123.1"/>
    </source>
</evidence>
<feature type="domain" description="Helicase ATP-binding" evidence="7">
    <location>
        <begin position="1"/>
        <end position="179"/>
    </location>
</feature>
<dbReference type="InterPro" id="IPR001650">
    <property type="entry name" value="Helicase_C-like"/>
</dbReference>
<keyword evidence="1" id="KW-0547">Nucleotide-binding</keyword>
<organism evidence="8">
    <name type="scientific">candidate division WOR-3 bacterium</name>
    <dbReference type="NCBI Taxonomy" id="2052148"/>
    <lineage>
        <taxon>Bacteria</taxon>
        <taxon>Bacteria division WOR-3</taxon>
    </lineage>
</organism>
<dbReference type="SUPFAM" id="SSF52540">
    <property type="entry name" value="P-loop containing nucleoside triphosphate hydrolases"/>
    <property type="match status" value="1"/>
</dbReference>
<dbReference type="Gene3D" id="3.40.50.300">
    <property type="entry name" value="P-loop containing nucleotide triphosphate hydrolases"/>
    <property type="match status" value="2"/>
</dbReference>
<dbReference type="GO" id="GO:0003724">
    <property type="term" value="F:RNA helicase activity"/>
    <property type="evidence" value="ECO:0007669"/>
    <property type="project" value="TreeGrafter"/>
</dbReference>
<protein>
    <submittedName>
        <fullName evidence="8">CRISPR-associated helicase Cas3</fullName>
    </submittedName>
</protein>
<dbReference type="EMBL" id="DSLG01000004">
    <property type="protein sequence ID" value="HEA87207.1"/>
    <property type="molecule type" value="Genomic_DNA"/>
</dbReference>
<dbReference type="SMART" id="SM00490">
    <property type="entry name" value="HELICc"/>
    <property type="match status" value="1"/>
</dbReference>
<evidence type="ECO:0000256" key="3">
    <source>
        <dbReference type="ARBA" id="ARBA00022806"/>
    </source>
</evidence>
<dbReference type="PROSITE" id="PS51192">
    <property type="entry name" value="HELICASE_ATP_BIND_1"/>
    <property type="match status" value="1"/>
</dbReference>
<evidence type="ECO:0000256" key="5">
    <source>
        <dbReference type="ARBA" id="ARBA00023118"/>
    </source>
</evidence>
<reference evidence="8" key="1">
    <citation type="journal article" date="2020" name="mSystems">
        <title>Genome- and Community-Level Interaction Insights into Carbon Utilization and Element Cycling Functions of Hydrothermarchaeota in Hydrothermal Sediment.</title>
        <authorList>
            <person name="Zhou Z."/>
            <person name="Liu Y."/>
            <person name="Xu W."/>
            <person name="Pan J."/>
            <person name="Luo Z.H."/>
            <person name="Li M."/>
        </authorList>
    </citation>
    <scope>NUCLEOTIDE SEQUENCE [LARGE SCALE GENOMIC DNA]</scope>
    <source>
        <strain evidence="8">SpSt-265</strain>
        <strain evidence="9">SpSt-465</strain>
    </source>
</reference>
<dbReference type="EMBL" id="DSTU01000007">
    <property type="protein sequence ID" value="HFJ54123.1"/>
    <property type="molecule type" value="Genomic_DNA"/>
</dbReference>
<keyword evidence="2" id="KW-0378">Hydrolase</keyword>
<dbReference type="GO" id="GO:0005524">
    <property type="term" value="F:ATP binding"/>
    <property type="evidence" value="ECO:0007669"/>
    <property type="project" value="UniProtKB-KW"/>
</dbReference>
<dbReference type="InterPro" id="IPR011545">
    <property type="entry name" value="DEAD/DEAH_box_helicase_dom"/>
</dbReference>
<dbReference type="InterPro" id="IPR050079">
    <property type="entry name" value="DEAD_box_RNA_helicase"/>
</dbReference>
<keyword evidence="3" id="KW-0347">Helicase</keyword>
<dbReference type="GO" id="GO:0005829">
    <property type="term" value="C:cytosol"/>
    <property type="evidence" value="ECO:0007669"/>
    <property type="project" value="TreeGrafter"/>
</dbReference>
<evidence type="ECO:0000259" key="7">
    <source>
        <dbReference type="PROSITE" id="PS51192"/>
    </source>
</evidence>
<keyword evidence="4" id="KW-0067">ATP-binding</keyword>
<comment type="caution">
    <text evidence="8">The sequence shown here is derived from an EMBL/GenBank/DDBJ whole genome shotgun (WGS) entry which is preliminary data.</text>
</comment>
<dbReference type="GO" id="GO:0016787">
    <property type="term" value="F:hydrolase activity"/>
    <property type="evidence" value="ECO:0007669"/>
    <property type="project" value="UniProtKB-KW"/>
</dbReference>
<dbReference type="Pfam" id="PF22590">
    <property type="entry name" value="Cas3-like_C_2"/>
    <property type="match status" value="1"/>
</dbReference>
<dbReference type="PANTHER" id="PTHR47959">
    <property type="entry name" value="ATP-DEPENDENT RNA HELICASE RHLE-RELATED"/>
    <property type="match status" value="1"/>
</dbReference>
<evidence type="ECO:0000256" key="6">
    <source>
        <dbReference type="ARBA" id="ARBA00038437"/>
    </source>
</evidence>
<evidence type="ECO:0000313" key="8">
    <source>
        <dbReference type="EMBL" id="HEA87207.1"/>
    </source>
</evidence>
<dbReference type="InterPro" id="IPR006474">
    <property type="entry name" value="Helicase_Cas3_CRISPR-ass_core"/>
</dbReference>
<proteinExistence type="inferred from homology"/>
<dbReference type="InterPro" id="IPR014001">
    <property type="entry name" value="Helicase_ATP-bd"/>
</dbReference>
<gene>
    <name evidence="8" type="primary">cas3</name>
    <name evidence="8" type="ORF">ENP94_04260</name>
    <name evidence="9" type="ORF">ENS16_05485</name>
</gene>
<evidence type="ECO:0000256" key="4">
    <source>
        <dbReference type="ARBA" id="ARBA00022840"/>
    </source>
</evidence>
<dbReference type="GO" id="GO:0003676">
    <property type="term" value="F:nucleic acid binding"/>
    <property type="evidence" value="ECO:0007669"/>
    <property type="project" value="InterPro"/>
</dbReference>
<dbReference type="NCBIfam" id="TIGR01587">
    <property type="entry name" value="cas3_core"/>
    <property type="match status" value="1"/>
</dbReference>
<dbReference type="InterPro" id="IPR054712">
    <property type="entry name" value="Cas3-like_dom"/>
</dbReference>
<dbReference type="SMART" id="SM00487">
    <property type="entry name" value="DEXDc"/>
    <property type="match status" value="1"/>
</dbReference>
<dbReference type="PANTHER" id="PTHR47959:SF16">
    <property type="entry name" value="CRISPR-ASSOCIATED NUCLEASE_HELICASE CAS3-RELATED"/>
    <property type="match status" value="1"/>
</dbReference>